<evidence type="ECO:0000313" key="3">
    <source>
        <dbReference type="Proteomes" id="UP000708208"/>
    </source>
</evidence>
<feature type="compositionally biased region" description="Basic and acidic residues" evidence="1">
    <location>
        <begin position="30"/>
        <end position="46"/>
    </location>
</feature>
<dbReference type="AlphaFoldDB" id="A0A8J2K719"/>
<protein>
    <submittedName>
        <fullName evidence="2">Uncharacterized protein</fullName>
    </submittedName>
</protein>
<evidence type="ECO:0000313" key="2">
    <source>
        <dbReference type="EMBL" id="CAG7732839.1"/>
    </source>
</evidence>
<feature type="region of interest" description="Disordered" evidence="1">
    <location>
        <begin position="60"/>
        <end position="121"/>
    </location>
</feature>
<gene>
    <name evidence="2" type="ORF">AFUS01_LOCUS21324</name>
</gene>
<comment type="caution">
    <text evidence="2">The sequence shown here is derived from an EMBL/GenBank/DDBJ whole genome shotgun (WGS) entry which is preliminary data.</text>
</comment>
<dbReference type="Proteomes" id="UP000708208">
    <property type="component" value="Unassembled WGS sequence"/>
</dbReference>
<evidence type="ECO:0000256" key="1">
    <source>
        <dbReference type="SAM" id="MobiDB-lite"/>
    </source>
</evidence>
<proteinExistence type="predicted"/>
<feature type="non-terminal residue" evidence="2">
    <location>
        <position position="140"/>
    </location>
</feature>
<reference evidence="2" key="1">
    <citation type="submission" date="2021-06" db="EMBL/GenBank/DDBJ databases">
        <authorList>
            <person name="Hodson N. C."/>
            <person name="Mongue J. A."/>
            <person name="Jaron S. K."/>
        </authorList>
    </citation>
    <scope>NUCLEOTIDE SEQUENCE</scope>
</reference>
<name>A0A8J2K719_9HEXA</name>
<accession>A0A8J2K719</accession>
<keyword evidence="3" id="KW-1185">Reference proteome</keyword>
<sequence>MDSNFRKPVMEIVHKRFDMRRKTQLSGSKPGEEALNHPYRRQERSTDLIDSEIVEGRRIIPTPVVGSSSSSSSSGDFRYTDSGSMDLPVSDTVGEESNILGSATHQQVLGDGDGFDVERKRPYDAAAAADIVGDSPAPAP</sequence>
<organism evidence="2 3">
    <name type="scientific">Allacma fusca</name>
    <dbReference type="NCBI Taxonomy" id="39272"/>
    <lineage>
        <taxon>Eukaryota</taxon>
        <taxon>Metazoa</taxon>
        <taxon>Ecdysozoa</taxon>
        <taxon>Arthropoda</taxon>
        <taxon>Hexapoda</taxon>
        <taxon>Collembola</taxon>
        <taxon>Symphypleona</taxon>
        <taxon>Sminthuridae</taxon>
        <taxon>Allacma</taxon>
    </lineage>
</organism>
<feature type="region of interest" description="Disordered" evidence="1">
    <location>
        <begin position="18"/>
        <end position="46"/>
    </location>
</feature>
<dbReference type="EMBL" id="CAJVCH010238493">
    <property type="protein sequence ID" value="CAG7732839.1"/>
    <property type="molecule type" value="Genomic_DNA"/>
</dbReference>